<sequence>MADYGEFKVGAVSYPVPASPVLPAKTVLDPALATALDYFKAVLNLHLGAYWDALVAQIGLSGLAGKLVAEAVTYDPALYLQEAQYRFPLLALYRVRGDIRDKTVAWYRLKTEWRLIFALPTLTAAQMLSMSPLLWSVLRVINDRTQQGYDPSYQNGALVFGDGGIASIAPDSYQFGHLVNPRTDLVFPTLEMSFQVEEREQLNPGLLPLGGIDTTLSVSQGTPDDEVTVVEVSQDFTP</sequence>
<organism evidence="1 2">
    <name type="scientific">Polyangium spumosum</name>
    <dbReference type="NCBI Taxonomy" id="889282"/>
    <lineage>
        <taxon>Bacteria</taxon>
        <taxon>Pseudomonadati</taxon>
        <taxon>Myxococcota</taxon>
        <taxon>Polyangia</taxon>
        <taxon>Polyangiales</taxon>
        <taxon>Polyangiaceae</taxon>
        <taxon>Polyangium</taxon>
    </lineage>
</organism>
<gene>
    <name evidence="1" type="ORF">GF068_40830</name>
</gene>
<name>A0A6N7Q1Q7_9BACT</name>
<evidence type="ECO:0000313" key="1">
    <source>
        <dbReference type="EMBL" id="MRG98213.1"/>
    </source>
</evidence>
<evidence type="ECO:0000313" key="2">
    <source>
        <dbReference type="Proteomes" id="UP000440224"/>
    </source>
</evidence>
<protein>
    <submittedName>
        <fullName evidence="1">Uncharacterized protein</fullName>
    </submittedName>
</protein>
<reference evidence="1 2" key="1">
    <citation type="submission" date="2019-10" db="EMBL/GenBank/DDBJ databases">
        <title>A soil myxobacterium in the family Polyangiaceae.</title>
        <authorList>
            <person name="Li Y."/>
            <person name="Wang J."/>
        </authorList>
    </citation>
    <scope>NUCLEOTIDE SEQUENCE [LARGE SCALE GENOMIC DNA]</scope>
    <source>
        <strain evidence="1 2">DSM 14734</strain>
    </source>
</reference>
<accession>A0A6N7Q1Q7</accession>
<dbReference type="AlphaFoldDB" id="A0A6N7Q1Q7"/>
<keyword evidence="2" id="KW-1185">Reference proteome</keyword>
<comment type="caution">
    <text evidence="1">The sequence shown here is derived from an EMBL/GenBank/DDBJ whole genome shotgun (WGS) entry which is preliminary data.</text>
</comment>
<proteinExistence type="predicted"/>
<dbReference type="Proteomes" id="UP000440224">
    <property type="component" value="Unassembled WGS sequence"/>
</dbReference>
<dbReference type="EMBL" id="WJIE01000027">
    <property type="protein sequence ID" value="MRG98213.1"/>
    <property type="molecule type" value="Genomic_DNA"/>
</dbReference>
<dbReference type="RefSeq" id="WP_153824987.1">
    <property type="nucleotide sequence ID" value="NZ_WJIE01000027.1"/>
</dbReference>